<dbReference type="GeneID" id="17293550"/>
<evidence type="ECO:0000313" key="3">
    <source>
        <dbReference type="Proteomes" id="UP000011087"/>
    </source>
</evidence>
<reference evidence="2" key="3">
    <citation type="submission" date="2016-03" db="UniProtKB">
        <authorList>
            <consortium name="EnsemblProtists"/>
        </authorList>
    </citation>
    <scope>IDENTIFICATION</scope>
</reference>
<gene>
    <name evidence="1" type="ORF">GUITHDRAFT_116991</name>
</gene>
<dbReference type="KEGG" id="gtt:GUITHDRAFT_116991"/>
<accession>L1IM10</accession>
<dbReference type="EMBL" id="JH993067">
    <property type="protein sequence ID" value="EKX36825.1"/>
    <property type="molecule type" value="Genomic_DNA"/>
</dbReference>
<reference evidence="3" key="2">
    <citation type="submission" date="2012-11" db="EMBL/GenBank/DDBJ databases">
        <authorList>
            <person name="Kuo A."/>
            <person name="Curtis B.A."/>
            <person name="Tanifuji G."/>
            <person name="Burki F."/>
            <person name="Gruber A."/>
            <person name="Irimia M."/>
            <person name="Maruyama S."/>
            <person name="Arias M.C."/>
            <person name="Ball S.G."/>
            <person name="Gile G.H."/>
            <person name="Hirakawa Y."/>
            <person name="Hopkins J.F."/>
            <person name="Rensing S.A."/>
            <person name="Schmutz J."/>
            <person name="Symeonidi A."/>
            <person name="Elias M."/>
            <person name="Eveleigh R.J."/>
            <person name="Herman E.K."/>
            <person name="Klute M.J."/>
            <person name="Nakayama T."/>
            <person name="Obornik M."/>
            <person name="Reyes-Prieto A."/>
            <person name="Armbrust E.V."/>
            <person name="Aves S.J."/>
            <person name="Beiko R.G."/>
            <person name="Coutinho P."/>
            <person name="Dacks J.B."/>
            <person name="Durnford D.G."/>
            <person name="Fast N.M."/>
            <person name="Green B.R."/>
            <person name="Grisdale C."/>
            <person name="Hempe F."/>
            <person name="Henrissat B."/>
            <person name="Hoppner M.P."/>
            <person name="Ishida K.-I."/>
            <person name="Kim E."/>
            <person name="Koreny L."/>
            <person name="Kroth P.G."/>
            <person name="Liu Y."/>
            <person name="Malik S.-B."/>
            <person name="Maier U.G."/>
            <person name="McRose D."/>
            <person name="Mock T."/>
            <person name="Neilson J.A."/>
            <person name="Onodera N.T."/>
            <person name="Poole A.M."/>
            <person name="Pritham E.J."/>
            <person name="Richards T.A."/>
            <person name="Rocap G."/>
            <person name="Roy S.W."/>
            <person name="Sarai C."/>
            <person name="Schaack S."/>
            <person name="Shirato S."/>
            <person name="Slamovits C.H."/>
            <person name="Spencer D.F."/>
            <person name="Suzuki S."/>
            <person name="Worden A.Z."/>
            <person name="Zauner S."/>
            <person name="Barry K."/>
            <person name="Bell C."/>
            <person name="Bharti A.K."/>
            <person name="Crow J.A."/>
            <person name="Grimwood J."/>
            <person name="Kramer R."/>
            <person name="Lindquist E."/>
            <person name="Lucas S."/>
            <person name="Salamov A."/>
            <person name="McFadden G.I."/>
            <person name="Lane C.E."/>
            <person name="Keeling P.J."/>
            <person name="Gray M.W."/>
            <person name="Grigoriev I.V."/>
            <person name="Archibald J.M."/>
        </authorList>
    </citation>
    <scope>NUCLEOTIDE SEQUENCE</scope>
    <source>
        <strain evidence="3">CCMP2712</strain>
    </source>
</reference>
<dbReference type="PaxDb" id="55529-EKX36825"/>
<sequence>MLVRSLQHLHSILDSEGYLEIETQNWREYLVSEDQRQQDGAEDSMHTASNLFQDNLSSMMIKKDIEEDSNFDEQLVSICKEIAVKMKDEDNMERLRRHLKGGFDTNMGDFEGSDLEDLRSLIGVMIETSTSQPSLVIDDFAKV</sequence>
<evidence type="ECO:0000313" key="2">
    <source>
        <dbReference type="EnsemblProtists" id="EKX36825"/>
    </source>
</evidence>
<dbReference type="Proteomes" id="UP000011087">
    <property type="component" value="Unassembled WGS sequence"/>
</dbReference>
<proteinExistence type="predicted"/>
<protein>
    <submittedName>
        <fullName evidence="1 2">Uncharacterized protein</fullName>
    </submittedName>
</protein>
<dbReference type="EnsemblProtists" id="EKX36825">
    <property type="protein sequence ID" value="EKX36825"/>
    <property type="gene ID" value="GUITHDRAFT_116991"/>
</dbReference>
<dbReference type="HOGENOM" id="CLU_1809848_0_0_1"/>
<organism evidence="1">
    <name type="scientific">Guillardia theta (strain CCMP2712)</name>
    <name type="common">Cryptophyte</name>
    <dbReference type="NCBI Taxonomy" id="905079"/>
    <lineage>
        <taxon>Eukaryota</taxon>
        <taxon>Cryptophyceae</taxon>
        <taxon>Pyrenomonadales</taxon>
        <taxon>Geminigeraceae</taxon>
        <taxon>Guillardia</taxon>
    </lineage>
</organism>
<name>L1IM10_GUITC</name>
<evidence type="ECO:0000313" key="1">
    <source>
        <dbReference type="EMBL" id="EKX36825.1"/>
    </source>
</evidence>
<keyword evidence="3" id="KW-1185">Reference proteome</keyword>
<dbReference type="AlphaFoldDB" id="L1IM10"/>
<reference evidence="1 3" key="1">
    <citation type="journal article" date="2012" name="Nature">
        <title>Algal genomes reveal evolutionary mosaicism and the fate of nucleomorphs.</title>
        <authorList>
            <consortium name="DOE Joint Genome Institute"/>
            <person name="Curtis B.A."/>
            <person name="Tanifuji G."/>
            <person name="Burki F."/>
            <person name="Gruber A."/>
            <person name="Irimia M."/>
            <person name="Maruyama S."/>
            <person name="Arias M.C."/>
            <person name="Ball S.G."/>
            <person name="Gile G.H."/>
            <person name="Hirakawa Y."/>
            <person name="Hopkins J.F."/>
            <person name="Kuo A."/>
            <person name="Rensing S.A."/>
            <person name="Schmutz J."/>
            <person name="Symeonidi A."/>
            <person name="Elias M."/>
            <person name="Eveleigh R.J."/>
            <person name="Herman E.K."/>
            <person name="Klute M.J."/>
            <person name="Nakayama T."/>
            <person name="Obornik M."/>
            <person name="Reyes-Prieto A."/>
            <person name="Armbrust E.V."/>
            <person name="Aves S.J."/>
            <person name="Beiko R.G."/>
            <person name="Coutinho P."/>
            <person name="Dacks J.B."/>
            <person name="Durnford D.G."/>
            <person name="Fast N.M."/>
            <person name="Green B.R."/>
            <person name="Grisdale C.J."/>
            <person name="Hempel F."/>
            <person name="Henrissat B."/>
            <person name="Hoppner M.P."/>
            <person name="Ishida K."/>
            <person name="Kim E."/>
            <person name="Koreny L."/>
            <person name="Kroth P.G."/>
            <person name="Liu Y."/>
            <person name="Malik S.B."/>
            <person name="Maier U.G."/>
            <person name="McRose D."/>
            <person name="Mock T."/>
            <person name="Neilson J.A."/>
            <person name="Onodera N.T."/>
            <person name="Poole A.M."/>
            <person name="Pritham E.J."/>
            <person name="Richards T.A."/>
            <person name="Rocap G."/>
            <person name="Roy S.W."/>
            <person name="Sarai C."/>
            <person name="Schaack S."/>
            <person name="Shirato S."/>
            <person name="Slamovits C.H."/>
            <person name="Spencer D.F."/>
            <person name="Suzuki S."/>
            <person name="Worden A.Z."/>
            <person name="Zauner S."/>
            <person name="Barry K."/>
            <person name="Bell C."/>
            <person name="Bharti A.K."/>
            <person name="Crow J.A."/>
            <person name="Grimwood J."/>
            <person name="Kramer R."/>
            <person name="Lindquist E."/>
            <person name="Lucas S."/>
            <person name="Salamov A."/>
            <person name="McFadden G.I."/>
            <person name="Lane C.E."/>
            <person name="Keeling P.J."/>
            <person name="Gray M.W."/>
            <person name="Grigoriev I.V."/>
            <person name="Archibald J.M."/>
        </authorList>
    </citation>
    <scope>NUCLEOTIDE SEQUENCE</scope>
    <source>
        <strain evidence="1 3">CCMP2712</strain>
    </source>
</reference>
<dbReference type="RefSeq" id="XP_005823805.1">
    <property type="nucleotide sequence ID" value="XM_005823748.1"/>
</dbReference>